<proteinExistence type="predicted"/>
<sequence>MKNFRFNIVKILASVFMFSNLITPVAMADVQSKGEFIELESLEQFNPAIHADINLPKEVNQAPDLILKTNQGQVPVYLSDELKTTQDIESYDFRVFLQEALKNQPADSKEKFNSLNNASEEYEFVCVEDEQTLAFYNNSAGQVMMEVTSTDRSIDVHAEQPAIIPLATNVNLPDGYGARARTYSSSADYITAALRSGAPNYNGSVPDNGEEDPESINFYNYLGFTVGTLETDLGLLWSNTYQGWKMYGKVVDGSTKYWHYSPTATTTNPNLVYKSTDGYPTTLRVDKYYNYNGNNRLKMELSGTQTNMNSGTSILIMPRGTTSNVKYKLLTTIASKSESNIKTGASISSNYRNIKLGTSNIGSFEALETDNATLTYNGSILSANVKKE</sequence>
<dbReference type="InterPro" id="IPR038682">
    <property type="entry name" value="YrpD-like_sf"/>
</dbReference>
<organism evidence="2 3">
    <name type="scientific">Dehalobacterium formicoaceticum</name>
    <dbReference type="NCBI Taxonomy" id="51515"/>
    <lineage>
        <taxon>Bacteria</taxon>
        <taxon>Bacillati</taxon>
        <taxon>Bacillota</taxon>
        <taxon>Clostridia</taxon>
        <taxon>Eubacteriales</taxon>
        <taxon>Peptococcaceae</taxon>
        <taxon>Dehalobacterium</taxon>
    </lineage>
</organism>
<protein>
    <submittedName>
        <fullName evidence="2">Uncharacterized protein</fullName>
    </submittedName>
</protein>
<dbReference type="Gene3D" id="2.60.120.1270">
    <property type="match status" value="1"/>
</dbReference>
<feature type="chain" id="PRO_5046663216" evidence="1">
    <location>
        <begin position="29"/>
        <end position="388"/>
    </location>
</feature>
<feature type="signal peptide" evidence="1">
    <location>
        <begin position="1"/>
        <end position="28"/>
    </location>
</feature>
<dbReference type="RefSeq" id="WP_257913174.1">
    <property type="nucleotide sequence ID" value="NZ_JANPWE010000003.1"/>
</dbReference>
<evidence type="ECO:0000256" key="1">
    <source>
        <dbReference type="SAM" id="SignalP"/>
    </source>
</evidence>
<evidence type="ECO:0000313" key="3">
    <source>
        <dbReference type="Proteomes" id="UP001524944"/>
    </source>
</evidence>
<comment type="caution">
    <text evidence="2">The sequence shown here is derived from an EMBL/GenBank/DDBJ whole genome shotgun (WGS) entry which is preliminary data.</text>
</comment>
<keyword evidence="3" id="KW-1185">Reference proteome</keyword>
<dbReference type="EMBL" id="JANPWE010000003">
    <property type="protein sequence ID" value="MCR6545519.1"/>
    <property type="molecule type" value="Genomic_DNA"/>
</dbReference>
<reference evidence="2 3" key="1">
    <citation type="submission" date="2022-08" db="EMBL/GenBank/DDBJ databases">
        <title>Proteogenomics of the novel Dehalobacterium formicoaceticum strain EZ94 highlights a key role of methyltransferases during anaerobic dichloromethane degradation.</title>
        <authorList>
            <person name="Wasmund K."/>
        </authorList>
    </citation>
    <scope>NUCLEOTIDE SEQUENCE [LARGE SCALE GENOMIC DNA]</scope>
    <source>
        <strain evidence="2 3">EZ94</strain>
    </source>
</reference>
<keyword evidence="1" id="KW-0732">Signal</keyword>
<gene>
    <name evidence="2" type="ORF">NVS47_08325</name>
</gene>
<name>A0ABT1Y3R8_9FIRM</name>
<accession>A0ABT1Y3R8</accession>
<dbReference type="Proteomes" id="UP001524944">
    <property type="component" value="Unassembled WGS sequence"/>
</dbReference>
<evidence type="ECO:0000313" key="2">
    <source>
        <dbReference type="EMBL" id="MCR6545519.1"/>
    </source>
</evidence>